<dbReference type="InterPro" id="IPR004398">
    <property type="entry name" value="RNA_MeTrfase_RsmD"/>
</dbReference>
<dbReference type="RefSeq" id="WP_188858608.1">
    <property type="nucleotide sequence ID" value="NZ_BMLT01000002.1"/>
</dbReference>
<keyword evidence="1 3" id="KW-0489">Methyltransferase</keyword>
<organism evidence="4 5">
    <name type="scientific">Marinobacterium nitratireducens</name>
    <dbReference type="NCBI Taxonomy" id="518897"/>
    <lineage>
        <taxon>Bacteria</taxon>
        <taxon>Pseudomonadati</taxon>
        <taxon>Pseudomonadota</taxon>
        <taxon>Gammaproteobacteria</taxon>
        <taxon>Oceanospirillales</taxon>
        <taxon>Oceanospirillaceae</taxon>
        <taxon>Marinobacterium</taxon>
    </lineage>
</organism>
<comment type="catalytic activity">
    <reaction evidence="3">
        <text>guanosine(966) in 16S rRNA + S-adenosyl-L-methionine = N(2)-methylguanosine(966) in 16S rRNA + S-adenosyl-L-homocysteine + H(+)</text>
        <dbReference type="Rhea" id="RHEA:23548"/>
        <dbReference type="Rhea" id="RHEA-COMP:10211"/>
        <dbReference type="Rhea" id="RHEA-COMP:10212"/>
        <dbReference type="ChEBI" id="CHEBI:15378"/>
        <dbReference type="ChEBI" id="CHEBI:57856"/>
        <dbReference type="ChEBI" id="CHEBI:59789"/>
        <dbReference type="ChEBI" id="CHEBI:74269"/>
        <dbReference type="ChEBI" id="CHEBI:74481"/>
        <dbReference type="EC" id="2.1.1.171"/>
    </reaction>
</comment>
<dbReference type="Proteomes" id="UP000599578">
    <property type="component" value="Unassembled WGS sequence"/>
</dbReference>
<name>A0A917Z9J8_9GAMM</name>
<dbReference type="NCBIfam" id="TIGR00095">
    <property type="entry name" value="16S rRNA (guanine(966)-N(2))-methyltransferase RsmD"/>
    <property type="match status" value="1"/>
</dbReference>
<sequence length="209" mass="23613">MGRHNRPRGRAKPATFEEGELRIIAGEWRGRRLNFPALQGLRPTPDRVRETLFNWLQAYVPGARCLDLFAGSGALGLEALSRGALSATFVDNSPAVTRQLRDNLQRLNARNAEVVEAAAMDWLLQRQTDLEARYDLVFLDPPFRCDLLPLACELLESRNLLADQALIYIEAESELGLPRLPESWKELRSKTAGQVSYRLFIREGESLPQ</sequence>
<gene>
    <name evidence="4" type="primary">yhhF</name>
    <name evidence="4" type="ORF">GCM10011348_08150</name>
</gene>
<comment type="function">
    <text evidence="3">Specifically methylates the guanine in position 966 of 16S rRNA in the assembled 30S particle.</text>
</comment>
<dbReference type="Pfam" id="PF03602">
    <property type="entry name" value="Cons_hypoth95"/>
    <property type="match status" value="1"/>
</dbReference>
<dbReference type="PANTHER" id="PTHR43542:SF1">
    <property type="entry name" value="METHYLTRANSFERASE"/>
    <property type="match status" value="1"/>
</dbReference>
<dbReference type="InterPro" id="IPR029063">
    <property type="entry name" value="SAM-dependent_MTases_sf"/>
</dbReference>
<dbReference type="PANTHER" id="PTHR43542">
    <property type="entry name" value="METHYLTRANSFERASE"/>
    <property type="match status" value="1"/>
</dbReference>
<keyword evidence="3" id="KW-0698">rRNA processing</keyword>
<evidence type="ECO:0000313" key="4">
    <source>
        <dbReference type="EMBL" id="GGO77790.1"/>
    </source>
</evidence>
<evidence type="ECO:0000256" key="3">
    <source>
        <dbReference type="PIRNR" id="PIRNR004553"/>
    </source>
</evidence>
<dbReference type="GO" id="GO:0052913">
    <property type="term" value="F:16S rRNA (guanine(966)-N(2))-methyltransferase activity"/>
    <property type="evidence" value="ECO:0007669"/>
    <property type="project" value="UniProtKB-EC"/>
</dbReference>
<protein>
    <recommendedName>
        <fullName evidence="3">Ribosomal RNA small subunit methyltransferase D</fullName>
        <ecNumber evidence="3">2.1.1.171</ecNumber>
    </recommendedName>
</protein>
<dbReference type="AlphaFoldDB" id="A0A917Z9J8"/>
<dbReference type="SUPFAM" id="SSF53335">
    <property type="entry name" value="S-adenosyl-L-methionine-dependent methyltransferases"/>
    <property type="match status" value="1"/>
</dbReference>
<evidence type="ECO:0000256" key="1">
    <source>
        <dbReference type="ARBA" id="ARBA00022603"/>
    </source>
</evidence>
<keyword evidence="3" id="KW-0949">S-adenosyl-L-methionine</keyword>
<comment type="caution">
    <text evidence="4">The sequence shown here is derived from an EMBL/GenBank/DDBJ whole genome shotgun (WGS) entry which is preliminary data.</text>
</comment>
<dbReference type="Gene3D" id="3.40.50.150">
    <property type="entry name" value="Vaccinia Virus protein VP39"/>
    <property type="match status" value="1"/>
</dbReference>
<comment type="similarity">
    <text evidence="3">Belongs to the methyltransferase superfamily. RsmD family.</text>
</comment>
<evidence type="ECO:0000313" key="5">
    <source>
        <dbReference type="Proteomes" id="UP000599578"/>
    </source>
</evidence>
<dbReference type="PIRSF" id="PIRSF004553">
    <property type="entry name" value="CHP00095"/>
    <property type="match status" value="1"/>
</dbReference>
<keyword evidence="2 3" id="KW-0808">Transferase</keyword>
<reference evidence="4 5" key="1">
    <citation type="journal article" date="2014" name="Int. J. Syst. Evol. Microbiol.">
        <title>Complete genome sequence of Corynebacterium casei LMG S-19264T (=DSM 44701T), isolated from a smear-ripened cheese.</title>
        <authorList>
            <consortium name="US DOE Joint Genome Institute (JGI-PGF)"/>
            <person name="Walter F."/>
            <person name="Albersmeier A."/>
            <person name="Kalinowski J."/>
            <person name="Ruckert C."/>
        </authorList>
    </citation>
    <scope>NUCLEOTIDE SEQUENCE [LARGE SCALE GENOMIC DNA]</scope>
    <source>
        <strain evidence="4 5">CGMCC 1.7286</strain>
    </source>
</reference>
<dbReference type="EMBL" id="BMLT01000002">
    <property type="protein sequence ID" value="GGO77790.1"/>
    <property type="molecule type" value="Genomic_DNA"/>
</dbReference>
<keyword evidence="5" id="KW-1185">Reference proteome</keyword>
<dbReference type="EC" id="2.1.1.171" evidence="3"/>
<accession>A0A917Z9J8</accession>
<evidence type="ECO:0000256" key="2">
    <source>
        <dbReference type="ARBA" id="ARBA00022679"/>
    </source>
</evidence>
<proteinExistence type="inferred from homology"/>
<dbReference type="CDD" id="cd02440">
    <property type="entry name" value="AdoMet_MTases"/>
    <property type="match status" value="1"/>
</dbReference>